<keyword evidence="1" id="KW-0472">Membrane</keyword>
<evidence type="ECO:0000313" key="2">
    <source>
        <dbReference type="EMBL" id="SEP53910.1"/>
    </source>
</evidence>
<feature type="transmembrane region" description="Helical" evidence="1">
    <location>
        <begin position="61"/>
        <end position="82"/>
    </location>
</feature>
<evidence type="ECO:0000256" key="1">
    <source>
        <dbReference type="SAM" id="Phobius"/>
    </source>
</evidence>
<protein>
    <recommendedName>
        <fullName evidence="4">Intracellular septation protein A</fullName>
    </recommendedName>
</protein>
<keyword evidence="1" id="KW-1133">Transmembrane helix</keyword>
<dbReference type="STRING" id="394193.SAMN04489732_13325"/>
<accession>A0A1H8YP00</accession>
<sequence length="207" mass="21419">MTAGRIRAVLEAALPALAFTLVVSLRGNLFAAVTTAVLLTAAFTVWRLLAGERSLRPLTGLALLAPAALTTLLSSSAVNFFLPEIVLTGLGILVAVALQLAGLSPAGLLASLATGSGTAWRRCRLRRRAYSAATAVLLIVAVVAVAVQLPLYLCGSVGVLGIVRVLTLLMTALGFVAAFALYRRMIGDHVCDEVPAAGRIRSESRGG</sequence>
<gene>
    <name evidence="2" type="ORF">SAMN04489732_13325</name>
</gene>
<dbReference type="RefSeq" id="WP_091628867.1">
    <property type="nucleotide sequence ID" value="NZ_FOEF01000033.1"/>
</dbReference>
<dbReference type="InterPro" id="IPR016566">
    <property type="entry name" value="UCP010219"/>
</dbReference>
<organism evidence="2 3">
    <name type="scientific">Amycolatopsis saalfeldensis</name>
    <dbReference type="NCBI Taxonomy" id="394193"/>
    <lineage>
        <taxon>Bacteria</taxon>
        <taxon>Bacillati</taxon>
        <taxon>Actinomycetota</taxon>
        <taxon>Actinomycetes</taxon>
        <taxon>Pseudonocardiales</taxon>
        <taxon>Pseudonocardiaceae</taxon>
        <taxon>Amycolatopsis</taxon>
    </lineage>
</organism>
<keyword evidence="3" id="KW-1185">Reference proteome</keyword>
<evidence type="ECO:0000313" key="3">
    <source>
        <dbReference type="Proteomes" id="UP000198582"/>
    </source>
</evidence>
<dbReference type="Pfam" id="PF11361">
    <property type="entry name" value="DUF3159"/>
    <property type="match status" value="1"/>
</dbReference>
<dbReference type="EMBL" id="FOEF01000033">
    <property type="protein sequence ID" value="SEP53910.1"/>
    <property type="molecule type" value="Genomic_DNA"/>
</dbReference>
<feature type="transmembrane region" description="Helical" evidence="1">
    <location>
        <begin position="159"/>
        <end position="182"/>
    </location>
</feature>
<feature type="transmembrane region" description="Helical" evidence="1">
    <location>
        <begin position="29"/>
        <end position="49"/>
    </location>
</feature>
<evidence type="ECO:0008006" key="4">
    <source>
        <dbReference type="Google" id="ProtNLM"/>
    </source>
</evidence>
<proteinExistence type="predicted"/>
<dbReference type="Proteomes" id="UP000198582">
    <property type="component" value="Unassembled WGS sequence"/>
</dbReference>
<reference evidence="2 3" key="1">
    <citation type="submission" date="2016-10" db="EMBL/GenBank/DDBJ databases">
        <authorList>
            <person name="de Groot N.N."/>
        </authorList>
    </citation>
    <scope>NUCLEOTIDE SEQUENCE [LARGE SCALE GENOMIC DNA]</scope>
    <source>
        <strain evidence="2 3">DSM 44993</strain>
    </source>
</reference>
<keyword evidence="1" id="KW-0812">Transmembrane</keyword>
<feature type="transmembrane region" description="Helical" evidence="1">
    <location>
        <begin position="88"/>
        <end position="109"/>
    </location>
</feature>
<name>A0A1H8YP00_9PSEU</name>
<feature type="transmembrane region" description="Helical" evidence="1">
    <location>
        <begin position="130"/>
        <end position="153"/>
    </location>
</feature>
<dbReference type="AlphaFoldDB" id="A0A1H8YP00"/>